<sequence>MGQVDPRRIGYLYVHGVGRQHRHSGTDESTLRRMGQRSLTPISEVHGDTAIEWDEVPEDRTVTDDLPFGTPAHAWVTVRHPNGSKGRILMAEAVWSDRVLQTKRWSQRFFNLRYVAYVIPAILLLLGPDHRDRKVLFEGLKGEHRRSFREVLRDSWVNMFHWNQWDTLIFRFAQRIMILATLFVVAFFGFINFFWIMLALVIVGVVALAIFPNPVQQVVSITVQDGEREAAIDYLEGRLKWISGRCDEVVIVAHSQGAYLVHQLLLRDNRSQDKVVRFVAVGSGLKPLWFLRQLRDRWLMLILWSLPASMLLMLWGASPVTFAWLNNSAVLLVDLIVIMGHVFGHPFAGILLGSSEFAASSMGQAFLWHVAGFFLSFGNMTFFHGIIIAFSLAVSRVSNFLLVKHVVPRWQEELPLSISVDRRHGRPMEWQEFSSMHDAVGRWLIPRLPRGVEQEPVPVIGHPVRDHTDYFNLRGLLARKMSGSILADLERTTGFDFGANAWNESSGRYMSALREQHDRRRRFYSLTLMGSIFLLLLPSLAMGNGLISAVVSQGVLIFLFMIILSFLFSFRGKRSHQQVVKALDEELRGTARSASLVRVIPEDSRKVPALMLMAAGLAAFCGGSGVFAFATMYPQEPVPAPWGMVFGSIFLWVLAAAVQSGYPIKRWWLLAATVMTAIPVLTAASPSAFGLPLWFVVPGVPAVLVVAFACLCAAVSLGRAVPSCLPTRSSELAARGR</sequence>
<feature type="transmembrane region" description="Helical" evidence="1">
    <location>
        <begin position="695"/>
        <end position="718"/>
    </location>
</feature>
<feature type="transmembrane region" description="Helical" evidence="1">
    <location>
        <begin position="298"/>
        <end position="317"/>
    </location>
</feature>
<keyword evidence="1" id="KW-0472">Membrane</keyword>
<feature type="transmembrane region" description="Helical" evidence="1">
    <location>
        <begin position="329"/>
        <end position="354"/>
    </location>
</feature>
<dbReference type="EMBL" id="WWHY01000001">
    <property type="protein sequence ID" value="MYR32941.1"/>
    <property type="molecule type" value="Genomic_DNA"/>
</dbReference>
<feature type="transmembrane region" description="Helical" evidence="1">
    <location>
        <begin position="547"/>
        <end position="568"/>
    </location>
</feature>
<feature type="transmembrane region" description="Helical" evidence="1">
    <location>
        <begin position="610"/>
        <end position="633"/>
    </location>
</feature>
<name>A0A7K2ISM3_9ACTN</name>
<dbReference type="AlphaFoldDB" id="A0A7K2ISM3"/>
<gene>
    <name evidence="2" type="ORF">GTW20_11850</name>
</gene>
<accession>A0A7K2ISM3</accession>
<keyword evidence="1" id="KW-0812">Transmembrane</keyword>
<feature type="transmembrane region" description="Helical" evidence="1">
    <location>
        <begin position="168"/>
        <end position="188"/>
    </location>
</feature>
<dbReference type="RefSeq" id="WP_161110961.1">
    <property type="nucleotide sequence ID" value="NZ_WWHY01000001.1"/>
</dbReference>
<keyword evidence="1" id="KW-1133">Transmembrane helix</keyword>
<feature type="transmembrane region" description="Helical" evidence="1">
    <location>
        <begin position="110"/>
        <end position="127"/>
    </location>
</feature>
<feature type="transmembrane region" description="Helical" evidence="1">
    <location>
        <begin position="639"/>
        <end position="658"/>
    </location>
</feature>
<reference evidence="2 3" key="1">
    <citation type="journal article" date="2019" name="Nat. Commun.">
        <title>The antimicrobial potential of Streptomyces from insect microbiomes.</title>
        <authorList>
            <person name="Chevrette M.G."/>
            <person name="Carlson C.M."/>
            <person name="Ortega H.E."/>
            <person name="Thomas C."/>
            <person name="Ananiev G.E."/>
            <person name="Barns K.J."/>
            <person name="Book A.J."/>
            <person name="Cagnazzo J."/>
            <person name="Carlos C."/>
            <person name="Flanigan W."/>
            <person name="Grubbs K.J."/>
            <person name="Horn H.A."/>
            <person name="Hoffmann F.M."/>
            <person name="Klassen J.L."/>
            <person name="Knack J.J."/>
            <person name="Lewin G.R."/>
            <person name="McDonald B.R."/>
            <person name="Muller L."/>
            <person name="Melo W.G.P."/>
            <person name="Pinto-Tomas A.A."/>
            <person name="Schmitz A."/>
            <person name="Wendt-Pienkowski E."/>
            <person name="Wildman S."/>
            <person name="Zhao M."/>
            <person name="Zhang F."/>
            <person name="Bugni T.S."/>
            <person name="Andes D.R."/>
            <person name="Pupo M.T."/>
            <person name="Currie C.R."/>
        </authorList>
    </citation>
    <scope>NUCLEOTIDE SEQUENCE [LARGE SCALE GENOMIC DNA]</scope>
    <source>
        <strain evidence="2 3">SID5840</strain>
    </source>
</reference>
<dbReference type="InterPro" id="IPR029058">
    <property type="entry name" value="AB_hydrolase_fold"/>
</dbReference>
<proteinExistence type="predicted"/>
<feature type="transmembrane region" description="Helical" evidence="1">
    <location>
        <begin position="366"/>
        <end position="394"/>
    </location>
</feature>
<protein>
    <submittedName>
        <fullName evidence="2">Uncharacterized protein</fullName>
    </submittedName>
</protein>
<feature type="transmembrane region" description="Helical" evidence="1">
    <location>
        <begin position="193"/>
        <end position="211"/>
    </location>
</feature>
<evidence type="ECO:0000313" key="3">
    <source>
        <dbReference type="Proteomes" id="UP000467124"/>
    </source>
</evidence>
<dbReference type="SUPFAM" id="SSF53474">
    <property type="entry name" value="alpha/beta-Hydrolases"/>
    <property type="match status" value="1"/>
</dbReference>
<organism evidence="2 3">
    <name type="scientific">Nocardiopsis alba</name>
    <dbReference type="NCBI Taxonomy" id="53437"/>
    <lineage>
        <taxon>Bacteria</taxon>
        <taxon>Bacillati</taxon>
        <taxon>Actinomycetota</taxon>
        <taxon>Actinomycetes</taxon>
        <taxon>Streptosporangiales</taxon>
        <taxon>Nocardiopsidaceae</taxon>
        <taxon>Nocardiopsis</taxon>
    </lineage>
</organism>
<comment type="caution">
    <text evidence="2">The sequence shown here is derived from an EMBL/GenBank/DDBJ whole genome shotgun (WGS) entry which is preliminary data.</text>
</comment>
<feature type="transmembrane region" description="Helical" evidence="1">
    <location>
        <begin position="667"/>
        <end position="689"/>
    </location>
</feature>
<feature type="transmembrane region" description="Helical" evidence="1">
    <location>
        <begin position="523"/>
        <end position="541"/>
    </location>
</feature>
<dbReference type="Proteomes" id="UP000467124">
    <property type="component" value="Unassembled WGS sequence"/>
</dbReference>
<evidence type="ECO:0000256" key="1">
    <source>
        <dbReference type="SAM" id="Phobius"/>
    </source>
</evidence>
<evidence type="ECO:0000313" key="2">
    <source>
        <dbReference type="EMBL" id="MYR32941.1"/>
    </source>
</evidence>